<gene>
    <name evidence="3" type="ORF">GCM10012275_59840</name>
</gene>
<feature type="region of interest" description="Disordered" evidence="1">
    <location>
        <begin position="148"/>
        <end position="169"/>
    </location>
</feature>
<evidence type="ECO:0000256" key="1">
    <source>
        <dbReference type="SAM" id="MobiDB-lite"/>
    </source>
</evidence>
<dbReference type="Proteomes" id="UP000637578">
    <property type="component" value="Unassembled WGS sequence"/>
</dbReference>
<accession>A0A8J3FWX3</accession>
<feature type="region of interest" description="Disordered" evidence="1">
    <location>
        <begin position="31"/>
        <end position="62"/>
    </location>
</feature>
<feature type="compositionally biased region" description="Polar residues" evidence="1">
    <location>
        <begin position="35"/>
        <end position="50"/>
    </location>
</feature>
<evidence type="ECO:0008006" key="5">
    <source>
        <dbReference type="Google" id="ProtNLM"/>
    </source>
</evidence>
<feature type="compositionally biased region" description="Low complexity" evidence="1">
    <location>
        <begin position="51"/>
        <end position="62"/>
    </location>
</feature>
<reference evidence="3" key="2">
    <citation type="submission" date="2020-09" db="EMBL/GenBank/DDBJ databases">
        <authorList>
            <person name="Sun Q."/>
            <person name="Zhou Y."/>
        </authorList>
    </citation>
    <scope>NUCLEOTIDE SEQUENCE</scope>
    <source>
        <strain evidence="3">CGMCC 4.5737</strain>
    </source>
</reference>
<sequence length="198" mass="20702">MRNPLVWLAARRARAVPALVVCVTGALAACGSQEEPPTQQANQRSNDETVPSTSTSASPAEAAAHQAEAAYVGMWAAMAKAGETSDWKAPELGKFATGNALTTITRSLYADHFNHVVTRGTPKNNPQVTSVEPQSNPATVVITDCGDSTGTSKVREGTNEPVSGDAPGGRRSIVAEVKKQPDGSWRVSQFAVRGLGTC</sequence>
<dbReference type="AlphaFoldDB" id="A0A8J3FWX3"/>
<feature type="signal peptide" evidence="2">
    <location>
        <begin position="1"/>
        <end position="28"/>
    </location>
</feature>
<organism evidence="3 4">
    <name type="scientific">Longimycelium tulufanense</name>
    <dbReference type="NCBI Taxonomy" id="907463"/>
    <lineage>
        <taxon>Bacteria</taxon>
        <taxon>Bacillati</taxon>
        <taxon>Actinomycetota</taxon>
        <taxon>Actinomycetes</taxon>
        <taxon>Pseudonocardiales</taxon>
        <taxon>Pseudonocardiaceae</taxon>
        <taxon>Longimycelium</taxon>
    </lineage>
</organism>
<keyword evidence="4" id="KW-1185">Reference proteome</keyword>
<name>A0A8J3FWX3_9PSEU</name>
<evidence type="ECO:0000313" key="4">
    <source>
        <dbReference type="Proteomes" id="UP000637578"/>
    </source>
</evidence>
<evidence type="ECO:0000313" key="3">
    <source>
        <dbReference type="EMBL" id="GGM81235.1"/>
    </source>
</evidence>
<dbReference type="EMBL" id="BMMK01000051">
    <property type="protein sequence ID" value="GGM81235.1"/>
    <property type="molecule type" value="Genomic_DNA"/>
</dbReference>
<proteinExistence type="predicted"/>
<protein>
    <recommendedName>
        <fullName evidence="5">Secreted protein/lipoprotein</fullName>
    </recommendedName>
</protein>
<keyword evidence="2" id="KW-0732">Signal</keyword>
<evidence type="ECO:0000256" key="2">
    <source>
        <dbReference type="SAM" id="SignalP"/>
    </source>
</evidence>
<reference evidence="3" key="1">
    <citation type="journal article" date="2014" name="Int. J. Syst. Evol. Microbiol.">
        <title>Complete genome sequence of Corynebacterium casei LMG S-19264T (=DSM 44701T), isolated from a smear-ripened cheese.</title>
        <authorList>
            <consortium name="US DOE Joint Genome Institute (JGI-PGF)"/>
            <person name="Walter F."/>
            <person name="Albersmeier A."/>
            <person name="Kalinowski J."/>
            <person name="Ruckert C."/>
        </authorList>
    </citation>
    <scope>NUCLEOTIDE SEQUENCE</scope>
    <source>
        <strain evidence="3">CGMCC 4.5737</strain>
    </source>
</reference>
<feature type="chain" id="PRO_5035214481" description="Secreted protein/lipoprotein" evidence="2">
    <location>
        <begin position="29"/>
        <end position="198"/>
    </location>
</feature>
<dbReference type="PROSITE" id="PS51257">
    <property type="entry name" value="PROKAR_LIPOPROTEIN"/>
    <property type="match status" value="1"/>
</dbReference>
<comment type="caution">
    <text evidence="3">The sequence shown here is derived from an EMBL/GenBank/DDBJ whole genome shotgun (WGS) entry which is preliminary data.</text>
</comment>